<accession>A0A7W9PSL8</accession>
<dbReference type="InterPro" id="IPR036388">
    <property type="entry name" value="WH-like_DNA-bd_sf"/>
</dbReference>
<comment type="caution">
    <text evidence="2">The sequence shown here is derived from an EMBL/GenBank/DDBJ whole genome shotgun (WGS) entry which is preliminary data.</text>
</comment>
<dbReference type="SUPFAM" id="SSF52172">
    <property type="entry name" value="CheY-like"/>
    <property type="match status" value="1"/>
</dbReference>
<dbReference type="RefSeq" id="WP_184963295.1">
    <property type="nucleotide sequence ID" value="NZ_JACHJK010000003.1"/>
</dbReference>
<dbReference type="InterPro" id="IPR011006">
    <property type="entry name" value="CheY-like_superfamily"/>
</dbReference>
<gene>
    <name evidence="2" type="ORF">FHS34_001973</name>
</gene>
<dbReference type="Pfam" id="PF03861">
    <property type="entry name" value="ANTAR"/>
    <property type="match status" value="1"/>
</dbReference>
<sequence>MTSSAHDATPTTAESRLRDEVERLRTENRQLHRALASHAVVDQAIGVLTVLGQITPQDGFTVLREASQHTNTRLSAVAEQVLKHAQGAALPEVLRAELRAALARHTGPRSDSSP</sequence>
<name>A0A7W9PSL8_9ACTN</name>
<organism evidence="2 3">
    <name type="scientific">Streptomyces echinatus</name>
    <dbReference type="NCBI Taxonomy" id="67293"/>
    <lineage>
        <taxon>Bacteria</taxon>
        <taxon>Bacillati</taxon>
        <taxon>Actinomycetota</taxon>
        <taxon>Actinomycetes</taxon>
        <taxon>Kitasatosporales</taxon>
        <taxon>Streptomycetaceae</taxon>
        <taxon>Streptomyces</taxon>
    </lineage>
</organism>
<dbReference type="SMART" id="SM01012">
    <property type="entry name" value="ANTAR"/>
    <property type="match status" value="1"/>
</dbReference>
<evidence type="ECO:0000313" key="2">
    <source>
        <dbReference type="EMBL" id="MBB5926517.1"/>
    </source>
</evidence>
<dbReference type="PROSITE" id="PS50921">
    <property type="entry name" value="ANTAR"/>
    <property type="match status" value="1"/>
</dbReference>
<proteinExistence type="predicted"/>
<dbReference type="InterPro" id="IPR005561">
    <property type="entry name" value="ANTAR"/>
</dbReference>
<dbReference type="GO" id="GO:0003723">
    <property type="term" value="F:RNA binding"/>
    <property type="evidence" value="ECO:0007669"/>
    <property type="project" value="InterPro"/>
</dbReference>
<dbReference type="Proteomes" id="UP000585836">
    <property type="component" value="Unassembled WGS sequence"/>
</dbReference>
<reference evidence="2 3" key="1">
    <citation type="submission" date="2020-08" db="EMBL/GenBank/DDBJ databases">
        <title>Genomic Encyclopedia of Type Strains, Phase III (KMG-III): the genomes of soil and plant-associated and newly described type strains.</title>
        <authorList>
            <person name="Whitman W."/>
        </authorList>
    </citation>
    <scope>NUCLEOTIDE SEQUENCE [LARGE SCALE GENOMIC DNA]</scope>
    <source>
        <strain evidence="2 3">CECT 3313</strain>
    </source>
</reference>
<evidence type="ECO:0000313" key="3">
    <source>
        <dbReference type="Proteomes" id="UP000585836"/>
    </source>
</evidence>
<keyword evidence="3" id="KW-1185">Reference proteome</keyword>
<dbReference type="Gene3D" id="1.10.10.10">
    <property type="entry name" value="Winged helix-like DNA-binding domain superfamily/Winged helix DNA-binding domain"/>
    <property type="match status" value="1"/>
</dbReference>
<dbReference type="EMBL" id="JACHJK010000003">
    <property type="protein sequence ID" value="MBB5926517.1"/>
    <property type="molecule type" value="Genomic_DNA"/>
</dbReference>
<protein>
    <recommendedName>
        <fullName evidence="1">ANTAR domain-containing protein</fullName>
    </recommendedName>
</protein>
<dbReference type="AlphaFoldDB" id="A0A7W9PSL8"/>
<evidence type="ECO:0000259" key="1">
    <source>
        <dbReference type="PROSITE" id="PS50921"/>
    </source>
</evidence>
<feature type="domain" description="ANTAR" evidence="1">
    <location>
        <begin position="21"/>
        <end position="82"/>
    </location>
</feature>